<comment type="function">
    <text evidence="12">Catalyzes the NADPH-dependent reduction of glyoxylate and hydroxypyruvate into glycolate and glycerate, respectively.</text>
</comment>
<dbReference type="InterPro" id="IPR023756">
    <property type="entry name" value="Glyo/OHPyrv_Rdtase_B"/>
</dbReference>
<dbReference type="GO" id="GO:0051287">
    <property type="term" value="F:NAD binding"/>
    <property type="evidence" value="ECO:0007669"/>
    <property type="project" value="InterPro"/>
</dbReference>
<dbReference type="PANTHER" id="PTHR10996">
    <property type="entry name" value="2-HYDROXYACID DEHYDROGENASE-RELATED"/>
    <property type="match status" value="1"/>
</dbReference>
<dbReference type="Pfam" id="PF02826">
    <property type="entry name" value="2-Hacid_dh_C"/>
    <property type="match status" value="1"/>
</dbReference>
<dbReference type="InterPro" id="IPR006139">
    <property type="entry name" value="D-isomer_2_OHA_DH_cat_dom"/>
</dbReference>
<reference evidence="15" key="1">
    <citation type="submission" date="2020-09" db="EMBL/GenBank/DDBJ databases">
        <title>First Report of a novel Colistin-Resistant species of Enterobacter cloacae complex Producing MCR-5 isolated from hospital sewage water.</title>
        <authorList>
            <person name="Zhou K."/>
        </authorList>
    </citation>
    <scope>NUCLEOTIDE SEQUENCE [LARGE SCALE GENOMIC DNA]</scope>
    <source>
        <strain evidence="15">HSW1412</strain>
    </source>
</reference>
<dbReference type="EC" id="1.1.1.81" evidence="10 12"/>
<evidence type="ECO:0000256" key="9">
    <source>
        <dbReference type="ARBA" id="ARBA00066661"/>
    </source>
</evidence>
<dbReference type="InterPro" id="IPR029753">
    <property type="entry name" value="D-isomer_DH_CS"/>
</dbReference>
<dbReference type="SUPFAM" id="SSF52283">
    <property type="entry name" value="Formate/glycerate dehydrogenase catalytic domain-like"/>
    <property type="match status" value="1"/>
</dbReference>
<dbReference type="GO" id="GO:0005886">
    <property type="term" value="C:plasma membrane"/>
    <property type="evidence" value="ECO:0007669"/>
    <property type="project" value="UniProtKB-UniRule"/>
</dbReference>
<evidence type="ECO:0000256" key="8">
    <source>
        <dbReference type="ARBA" id="ARBA00061278"/>
    </source>
</evidence>
<evidence type="ECO:0000256" key="3">
    <source>
        <dbReference type="ARBA" id="ARBA00023002"/>
    </source>
</evidence>
<evidence type="ECO:0000256" key="6">
    <source>
        <dbReference type="ARBA" id="ARBA00052239"/>
    </source>
</evidence>
<comment type="catalytic activity">
    <reaction evidence="5 12">
        <text>(R)-glycerate + NAD(+) = 3-hydroxypyruvate + NADH + H(+)</text>
        <dbReference type="Rhea" id="RHEA:17905"/>
        <dbReference type="ChEBI" id="CHEBI:15378"/>
        <dbReference type="ChEBI" id="CHEBI:16659"/>
        <dbReference type="ChEBI" id="CHEBI:17180"/>
        <dbReference type="ChEBI" id="CHEBI:57540"/>
        <dbReference type="ChEBI" id="CHEBI:57945"/>
        <dbReference type="EC" id="1.1.1.81"/>
    </reaction>
</comment>
<dbReference type="GO" id="GO:0005829">
    <property type="term" value="C:cytosol"/>
    <property type="evidence" value="ECO:0007669"/>
    <property type="project" value="UniProtKB-ARBA"/>
</dbReference>
<evidence type="ECO:0000256" key="10">
    <source>
        <dbReference type="ARBA" id="ARBA00066674"/>
    </source>
</evidence>
<comment type="subunit">
    <text evidence="12">Homodimer.</text>
</comment>
<feature type="domain" description="D-isomer specific 2-hydroxyacid dehydrogenase NAD-binding" evidence="14">
    <location>
        <begin position="108"/>
        <end position="287"/>
    </location>
</feature>
<dbReference type="PROSITE" id="PS00671">
    <property type="entry name" value="D_2_HYDROXYACID_DH_3"/>
    <property type="match status" value="1"/>
</dbReference>
<keyword evidence="1 12" id="KW-0963">Cytoplasm</keyword>
<evidence type="ECO:0000256" key="4">
    <source>
        <dbReference type="ARBA" id="ARBA00023027"/>
    </source>
</evidence>
<name>A0A7T0DWJ0_9ENTR</name>
<proteinExistence type="inferred from homology"/>
<dbReference type="HAMAP" id="MF_01667">
    <property type="entry name" value="2_Hacid_dh_C_GhrB"/>
    <property type="match status" value="1"/>
</dbReference>
<dbReference type="NCBIfam" id="NF011938">
    <property type="entry name" value="PRK15409.1"/>
    <property type="match status" value="1"/>
</dbReference>
<organism evidence="15">
    <name type="scientific">Enterobacter mori</name>
    <dbReference type="NCBI Taxonomy" id="539813"/>
    <lineage>
        <taxon>Bacteria</taxon>
        <taxon>Pseudomonadati</taxon>
        <taxon>Pseudomonadota</taxon>
        <taxon>Gammaproteobacteria</taxon>
        <taxon>Enterobacterales</taxon>
        <taxon>Enterobacteriaceae</taxon>
        <taxon>Enterobacter</taxon>
    </lineage>
</organism>
<comment type="catalytic activity">
    <reaction evidence="6 12">
        <text>(R)-glycerate + NADP(+) = 3-hydroxypyruvate + NADPH + H(+)</text>
        <dbReference type="Rhea" id="RHEA:18657"/>
        <dbReference type="ChEBI" id="CHEBI:15378"/>
        <dbReference type="ChEBI" id="CHEBI:16659"/>
        <dbReference type="ChEBI" id="CHEBI:17180"/>
        <dbReference type="ChEBI" id="CHEBI:57783"/>
        <dbReference type="ChEBI" id="CHEBI:58349"/>
        <dbReference type="EC" id="1.1.1.81"/>
    </reaction>
</comment>
<dbReference type="GO" id="GO:0030267">
    <property type="term" value="F:glyoxylate reductase (NADPH) activity"/>
    <property type="evidence" value="ECO:0007669"/>
    <property type="project" value="UniProtKB-UniRule"/>
</dbReference>
<dbReference type="PANTHER" id="PTHR10996:SF283">
    <property type="entry name" value="GLYOXYLATE_HYDROXYPYRUVATE REDUCTASE B"/>
    <property type="match status" value="1"/>
</dbReference>
<keyword evidence="4 12" id="KW-0520">NAD</keyword>
<feature type="active site" evidence="12">
    <location>
        <position position="266"/>
    </location>
</feature>
<evidence type="ECO:0000256" key="5">
    <source>
        <dbReference type="ARBA" id="ARBA00051801"/>
    </source>
</evidence>
<comment type="subcellular location">
    <subcellularLocation>
        <location evidence="12">Cytoplasm</location>
    </subcellularLocation>
</comment>
<dbReference type="EC" id="1.1.1.79" evidence="9 12"/>
<dbReference type="EMBL" id="CP061801">
    <property type="protein sequence ID" value="QPK00737.1"/>
    <property type="molecule type" value="Genomic_DNA"/>
</dbReference>
<evidence type="ECO:0000256" key="12">
    <source>
        <dbReference type="HAMAP-Rule" id="MF_01667"/>
    </source>
</evidence>
<comment type="similarity">
    <text evidence="8 12">Belongs to the D-isomer specific 2-hydroxyacid dehydrogenase family. GhrB subfamily.</text>
</comment>
<evidence type="ECO:0000256" key="1">
    <source>
        <dbReference type="ARBA" id="ARBA00022490"/>
    </source>
</evidence>
<keyword evidence="3 12" id="KW-0560">Oxidoreductase</keyword>
<accession>A0A7T0DWJ0</accession>
<dbReference type="InterPro" id="IPR036291">
    <property type="entry name" value="NAD(P)-bd_dom_sf"/>
</dbReference>
<evidence type="ECO:0000256" key="2">
    <source>
        <dbReference type="ARBA" id="ARBA00022857"/>
    </source>
</evidence>
<feature type="domain" description="D-isomer specific 2-hydroxyacid dehydrogenase catalytic" evidence="13">
    <location>
        <begin position="5"/>
        <end position="320"/>
    </location>
</feature>
<feature type="active site" evidence="12">
    <location>
        <position position="237"/>
    </location>
</feature>
<keyword evidence="2 12" id="KW-0521">NADP</keyword>
<dbReference type="Pfam" id="PF00389">
    <property type="entry name" value="2-Hacid_dh"/>
    <property type="match status" value="1"/>
</dbReference>
<dbReference type="GO" id="GO:0016618">
    <property type="term" value="F:hydroxypyruvate reductase [NAD(P)H] activity"/>
    <property type="evidence" value="ECO:0007669"/>
    <property type="project" value="UniProtKB-UniRule"/>
</dbReference>
<dbReference type="Gene3D" id="3.40.50.720">
    <property type="entry name" value="NAD(P)-binding Rossmann-like Domain"/>
    <property type="match status" value="2"/>
</dbReference>
<gene>
    <name evidence="12 15" type="primary">ghrB</name>
    <name evidence="15" type="ORF">IDM36_00780</name>
</gene>
<evidence type="ECO:0000313" key="15">
    <source>
        <dbReference type="EMBL" id="QPK00737.1"/>
    </source>
</evidence>
<dbReference type="CDD" id="cd05301">
    <property type="entry name" value="GDH"/>
    <property type="match status" value="1"/>
</dbReference>
<keyword evidence="15" id="KW-0670">Pyruvate</keyword>
<dbReference type="AlphaFoldDB" id="A0A7T0DWJ0"/>
<dbReference type="FunFam" id="3.40.50.720:FF:000026">
    <property type="entry name" value="Glyoxylate/hydroxypyruvate reductase B"/>
    <property type="match status" value="1"/>
</dbReference>
<dbReference type="SUPFAM" id="SSF51735">
    <property type="entry name" value="NAD(P)-binding Rossmann-fold domains"/>
    <property type="match status" value="1"/>
</dbReference>
<evidence type="ECO:0000256" key="7">
    <source>
        <dbReference type="ARBA" id="ARBA00052769"/>
    </source>
</evidence>
<comment type="catalytic activity">
    <reaction evidence="7 12">
        <text>glycolate + NADP(+) = glyoxylate + NADPH + H(+)</text>
        <dbReference type="Rhea" id="RHEA:10992"/>
        <dbReference type="ChEBI" id="CHEBI:15378"/>
        <dbReference type="ChEBI" id="CHEBI:29805"/>
        <dbReference type="ChEBI" id="CHEBI:36655"/>
        <dbReference type="ChEBI" id="CHEBI:57783"/>
        <dbReference type="ChEBI" id="CHEBI:58349"/>
        <dbReference type="EC" id="1.1.1.79"/>
    </reaction>
</comment>
<evidence type="ECO:0000259" key="14">
    <source>
        <dbReference type="Pfam" id="PF02826"/>
    </source>
</evidence>
<evidence type="ECO:0000259" key="13">
    <source>
        <dbReference type="Pfam" id="PF00389"/>
    </source>
</evidence>
<dbReference type="InterPro" id="IPR050223">
    <property type="entry name" value="D-isomer_2-hydroxyacid_DH"/>
</dbReference>
<protein>
    <recommendedName>
        <fullName evidence="11 12">Glyoxylate/hydroxypyruvate reductase B</fullName>
        <ecNumber evidence="9 12">1.1.1.79</ecNumber>
        <ecNumber evidence="10 12">1.1.1.81</ecNumber>
    </recommendedName>
</protein>
<dbReference type="InterPro" id="IPR006140">
    <property type="entry name" value="D-isomer_DH_NAD-bd"/>
</dbReference>
<evidence type="ECO:0000256" key="11">
    <source>
        <dbReference type="ARBA" id="ARBA00073362"/>
    </source>
</evidence>
<feature type="active site" description="Proton donor" evidence="12">
    <location>
        <position position="285"/>
    </location>
</feature>
<sequence>MKPSVILYKALPENLQKRLEDHFTVTRVKDLSPDTVAQHADVFASAAGLLGSSEKVDVALLKKMPKLHAASTVSVGYDNFDVDALNARKILLMHTPHALTETVADTLMALVLSTARRVVEVAERVKAGEWTKSIGPDWFGVDVHGKTLGIVGMGRIGLALAQRAHFGFNMPILYNARRRHNEAEERFNARYCELDTLLQEADYVCLILPLTDETHHLIGKAAFEKMKKSAIFINAGRGPVVDEKALIEALQNGEIHAAGLDVFEQEPLPLDSPLLTLPNVVALPHIGSATHETRYNMAATAVDNLIAALGGGKVERNCVNPQVQQ</sequence>